<organism evidence="2 3">
    <name type="scientific">Trichocoleus desertorum GB2-A4</name>
    <dbReference type="NCBI Taxonomy" id="2933944"/>
    <lineage>
        <taxon>Bacteria</taxon>
        <taxon>Bacillati</taxon>
        <taxon>Cyanobacteriota</taxon>
        <taxon>Cyanophyceae</taxon>
        <taxon>Leptolyngbyales</taxon>
        <taxon>Trichocoleusaceae</taxon>
        <taxon>Trichocoleus</taxon>
    </lineage>
</organism>
<dbReference type="Gene3D" id="2.60.120.10">
    <property type="entry name" value="Jelly Rolls"/>
    <property type="match status" value="1"/>
</dbReference>
<dbReference type="Pfam" id="PF00027">
    <property type="entry name" value="cNMP_binding"/>
    <property type="match status" value="1"/>
</dbReference>
<dbReference type="PANTHER" id="PTHR24567:SF26">
    <property type="entry name" value="REGULATORY PROTEIN YEIL"/>
    <property type="match status" value="1"/>
</dbReference>
<keyword evidence="3" id="KW-1185">Reference proteome</keyword>
<dbReference type="InterPro" id="IPR050397">
    <property type="entry name" value="Env_Response_Regulators"/>
</dbReference>
<protein>
    <submittedName>
        <fullName evidence="2">Cyclic nucleotide-binding domain-containing protein</fullName>
    </submittedName>
</protein>
<dbReference type="InterPro" id="IPR000595">
    <property type="entry name" value="cNMP-bd_dom"/>
</dbReference>
<evidence type="ECO:0000259" key="1">
    <source>
        <dbReference type="PROSITE" id="PS50042"/>
    </source>
</evidence>
<dbReference type="SMART" id="SM00100">
    <property type="entry name" value="cNMP"/>
    <property type="match status" value="1"/>
</dbReference>
<evidence type="ECO:0000313" key="2">
    <source>
        <dbReference type="EMBL" id="MEP0816717.1"/>
    </source>
</evidence>
<feature type="domain" description="Cyclic nucleotide-binding" evidence="1">
    <location>
        <begin position="16"/>
        <end position="114"/>
    </location>
</feature>
<sequence length="122" mass="13668">MLDPVTTLSIFQRQPEPQHFSTDQVIFETGQPAELMYGILSGTVGLVINNRVVETLERGEVFGVGALIGAKTRNYTAVAETDCQLAFLDQKRFLFAVQETPIFALEVMKSYSERLSRLLQLL</sequence>
<dbReference type="SUPFAM" id="SSF51206">
    <property type="entry name" value="cAMP-binding domain-like"/>
    <property type="match status" value="1"/>
</dbReference>
<comment type="caution">
    <text evidence="2">The sequence shown here is derived from an EMBL/GenBank/DDBJ whole genome shotgun (WGS) entry which is preliminary data.</text>
</comment>
<dbReference type="RefSeq" id="WP_190434277.1">
    <property type="nucleotide sequence ID" value="NZ_JAMPKM010000002.1"/>
</dbReference>
<dbReference type="InterPro" id="IPR014710">
    <property type="entry name" value="RmlC-like_jellyroll"/>
</dbReference>
<dbReference type="EMBL" id="JAMPKM010000002">
    <property type="protein sequence ID" value="MEP0816717.1"/>
    <property type="molecule type" value="Genomic_DNA"/>
</dbReference>
<dbReference type="PROSITE" id="PS50042">
    <property type="entry name" value="CNMP_BINDING_3"/>
    <property type="match status" value="1"/>
</dbReference>
<proteinExistence type="predicted"/>
<evidence type="ECO:0000313" key="3">
    <source>
        <dbReference type="Proteomes" id="UP001464891"/>
    </source>
</evidence>
<gene>
    <name evidence="2" type="ORF">NC998_06380</name>
</gene>
<dbReference type="Proteomes" id="UP001464891">
    <property type="component" value="Unassembled WGS sequence"/>
</dbReference>
<accession>A0ABV0J4K6</accession>
<name>A0ABV0J4K6_9CYAN</name>
<dbReference type="PANTHER" id="PTHR24567">
    <property type="entry name" value="CRP FAMILY TRANSCRIPTIONAL REGULATORY PROTEIN"/>
    <property type="match status" value="1"/>
</dbReference>
<dbReference type="InterPro" id="IPR018490">
    <property type="entry name" value="cNMP-bd_dom_sf"/>
</dbReference>
<reference evidence="2 3" key="1">
    <citation type="submission" date="2022-04" db="EMBL/GenBank/DDBJ databases">
        <title>Positive selection, recombination, and allopatry shape intraspecific diversity of widespread and dominant cyanobacteria.</title>
        <authorList>
            <person name="Wei J."/>
            <person name="Shu W."/>
            <person name="Hu C."/>
        </authorList>
    </citation>
    <scope>NUCLEOTIDE SEQUENCE [LARGE SCALE GENOMIC DNA]</scope>
    <source>
        <strain evidence="2 3">GB2-A4</strain>
    </source>
</reference>
<dbReference type="CDD" id="cd00038">
    <property type="entry name" value="CAP_ED"/>
    <property type="match status" value="1"/>
</dbReference>